<protein>
    <submittedName>
        <fullName evidence="2">Uncharacterized protein</fullName>
    </submittedName>
</protein>
<feature type="chain" id="PRO_5007572615" evidence="1">
    <location>
        <begin position="24"/>
        <end position="158"/>
    </location>
</feature>
<dbReference type="EMBL" id="LUKF01000017">
    <property type="protein sequence ID" value="KYG61314.1"/>
    <property type="molecule type" value="Genomic_DNA"/>
</dbReference>
<dbReference type="RefSeq" id="WP_063244669.1">
    <property type="nucleotide sequence ID" value="NZ_LUKF01000017.1"/>
</dbReference>
<accession>A0A150WE18</accession>
<reference evidence="2 3" key="1">
    <citation type="submission" date="2016-03" db="EMBL/GenBank/DDBJ databases">
        <authorList>
            <person name="Ploux O."/>
        </authorList>
    </citation>
    <scope>NUCLEOTIDE SEQUENCE [LARGE SCALE GENOMIC DNA]</scope>
    <source>
        <strain evidence="2 3">BER2</strain>
    </source>
</reference>
<name>A0A150WE18_BDEBC</name>
<dbReference type="OrthoDB" id="9826760at2"/>
<sequence length="158" mass="18399">MIRFMQSFAFLMLVVFGVQSASARQLELPLQHPDEILVKATVFSKNIERTSFQKLPKKIQKTASEIEIPWELGDGYYDTQAKVIYRVFDPATKATVGYIFAEFITYTEDPEAYIVGAYVNAEGRRIGKLTYMEYYYGDRENWIDSVPEDFREQMTEED</sequence>
<comment type="caution">
    <text evidence="2">The sequence shown here is derived from an EMBL/GenBank/DDBJ whole genome shotgun (WGS) entry which is preliminary data.</text>
</comment>
<organism evidence="2 3">
    <name type="scientific">Bdellovibrio bacteriovorus</name>
    <dbReference type="NCBI Taxonomy" id="959"/>
    <lineage>
        <taxon>Bacteria</taxon>
        <taxon>Pseudomonadati</taxon>
        <taxon>Bdellovibrionota</taxon>
        <taxon>Bdellovibrionia</taxon>
        <taxon>Bdellovibrionales</taxon>
        <taxon>Pseudobdellovibrionaceae</taxon>
        <taxon>Bdellovibrio</taxon>
    </lineage>
</organism>
<gene>
    <name evidence="2" type="ORF">AZI85_10285</name>
</gene>
<feature type="signal peptide" evidence="1">
    <location>
        <begin position="1"/>
        <end position="23"/>
    </location>
</feature>
<evidence type="ECO:0000313" key="2">
    <source>
        <dbReference type="EMBL" id="KYG61314.1"/>
    </source>
</evidence>
<proteinExistence type="predicted"/>
<dbReference type="AlphaFoldDB" id="A0A150WE18"/>
<keyword evidence="1" id="KW-0732">Signal</keyword>
<dbReference type="Proteomes" id="UP000075391">
    <property type="component" value="Unassembled WGS sequence"/>
</dbReference>
<evidence type="ECO:0000313" key="3">
    <source>
        <dbReference type="Proteomes" id="UP000075391"/>
    </source>
</evidence>
<evidence type="ECO:0000256" key="1">
    <source>
        <dbReference type="SAM" id="SignalP"/>
    </source>
</evidence>